<dbReference type="SUPFAM" id="SSF50022">
    <property type="entry name" value="ISP domain"/>
    <property type="match status" value="1"/>
</dbReference>
<evidence type="ECO:0000256" key="4">
    <source>
        <dbReference type="ARBA" id="ARBA00023004"/>
    </source>
</evidence>
<accession>A0ABN2NJR4</accession>
<dbReference type="Pfam" id="PF00355">
    <property type="entry name" value="Rieske"/>
    <property type="match status" value="1"/>
</dbReference>
<organism evidence="7 8">
    <name type="scientific">Pseudonocardia ailaonensis</name>
    <dbReference type="NCBI Taxonomy" id="367279"/>
    <lineage>
        <taxon>Bacteria</taxon>
        <taxon>Bacillati</taxon>
        <taxon>Actinomycetota</taxon>
        <taxon>Actinomycetes</taxon>
        <taxon>Pseudonocardiales</taxon>
        <taxon>Pseudonocardiaceae</taxon>
        <taxon>Pseudonocardia</taxon>
    </lineage>
</organism>
<evidence type="ECO:0000259" key="6">
    <source>
        <dbReference type="PROSITE" id="PS51296"/>
    </source>
</evidence>
<dbReference type="EMBL" id="BAAAQK010000025">
    <property type="protein sequence ID" value="GAA1871963.1"/>
    <property type="molecule type" value="Genomic_DNA"/>
</dbReference>
<reference evidence="7 8" key="1">
    <citation type="journal article" date="2019" name="Int. J. Syst. Evol. Microbiol.">
        <title>The Global Catalogue of Microorganisms (GCM) 10K type strain sequencing project: providing services to taxonomists for standard genome sequencing and annotation.</title>
        <authorList>
            <consortium name="The Broad Institute Genomics Platform"/>
            <consortium name="The Broad Institute Genome Sequencing Center for Infectious Disease"/>
            <person name="Wu L."/>
            <person name="Ma J."/>
        </authorList>
    </citation>
    <scope>NUCLEOTIDE SEQUENCE [LARGE SCALE GENOMIC DNA]</scope>
    <source>
        <strain evidence="7 8">JCM 16009</strain>
    </source>
</reference>
<protein>
    <submittedName>
        <fullName evidence="7">Rieske 2Fe-2S domain-containing protein</fullName>
    </submittedName>
</protein>
<evidence type="ECO:0000256" key="3">
    <source>
        <dbReference type="ARBA" id="ARBA00023002"/>
    </source>
</evidence>
<gene>
    <name evidence="7" type="ORF">GCM10009836_61060</name>
</gene>
<dbReference type="Gene3D" id="2.102.10.10">
    <property type="entry name" value="Rieske [2Fe-2S] iron-sulphur domain"/>
    <property type="match status" value="1"/>
</dbReference>
<proteinExistence type="predicted"/>
<dbReference type="CDD" id="cd03479">
    <property type="entry name" value="Rieske_RO_Alpha_PhDO_like"/>
    <property type="match status" value="1"/>
</dbReference>
<evidence type="ECO:0000313" key="8">
    <source>
        <dbReference type="Proteomes" id="UP001500449"/>
    </source>
</evidence>
<dbReference type="Pfam" id="PF19301">
    <property type="entry name" value="LigXa_C"/>
    <property type="match status" value="1"/>
</dbReference>
<evidence type="ECO:0000313" key="7">
    <source>
        <dbReference type="EMBL" id="GAA1871963.1"/>
    </source>
</evidence>
<evidence type="ECO:0000256" key="2">
    <source>
        <dbReference type="ARBA" id="ARBA00022723"/>
    </source>
</evidence>
<keyword evidence="5" id="KW-0411">Iron-sulfur</keyword>
<comment type="caution">
    <text evidence="7">The sequence shown here is derived from an EMBL/GenBank/DDBJ whole genome shotgun (WGS) entry which is preliminary data.</text>
</comment>
<dbReference type="Proteomes" id="UP001500449">
    <property type="component" value="Unassembled WGS sequence"/>
</dbReference>
<dbReference type="PANTHER" id="PTHR21266">
    <property type="entry name" value="IRON-SULFUR DOMAIN CONTAINING PROTEIN"/>
    <property type="match status" value="1"/>
</dbReference>
<evidence type="ECO:0000256" key="1">
    <source>
        <dbReference type="ARBA" id="ARBA00022714"/>
    </source>
</evidence>
<dbReference type="InterPro" id="IPR036922">
    <property type="entry name" value="Rieske_2Fe-2S_sf"/>
</dbReference>
<keyword evidence="2" id="KW-0479">Metal-binding</keyword>
<sequence length="431" mass="47382">MLSKEENEFLTRVGPGTAMGDLVRRSWIPVLLSSELPGPDCDPVRFQLLGEKYVAFRDSAGNVGFLDEACPHRGASLALGRCEGGGLRCLYHGWKFDTEGTIIETPNLREGASFRSRIKARSFPCVEAAEIIWVYVGPADLEPPLPNYVFMDAASEHLAPMRVEMEANWVQVMEGHHDSAHASLLHFDYSPFRPDTSDDYLTFLKQDAELLSDDDSPTIEVEDTEFGFYAGALRDAVVDGSDVTFARIHVHIAPFLNIVPPNLYMFDVPMTDTRTSVITLVYDPGVVVDRQAAGELMGSGAHSDAPYFDGNHFTGSAENNWGQDRSKMDRSFTGIGHLAAEDWAVVVSMGGVIDRTKERLVASDAAVTRLRRQLLKAARALQQNDIEPPVVRADLSAVRALQATLKSGEDWRDVVMPDRHDATPADAGTTS</sequence>
<keyword evidence="1" id="KW-0001">2Fe-2S</keyword>
<dbReference type="RefSeq" id="WP_344424930.1">
    <property type="nucleotide sequence ID" value="NZ_BAAAQK010000025.1"/>
</dbReference>
<keyword evidence="8" id="KW-1185">Reference proteome</keyword>
<dbReference type="InterPro" id="IPR017941">
    <property type="entry name" value="Rieske_2Fe-2S"/>
</dbReference>
<dbReference type="InterPro" id="IPR045623">
    <property type="entry name" value="LigXa_C"/>
</dbReference>
<name>A0ABN2NJR4_9PSEU</name>
<dbReference type="PROSITE" id="PS51296">
    <property type="entry name" value="RIESKE"/>
    <property type="match status" value="1"/>
</dbReference>
<keyword evidence="3" id="KW-0560">Oxidoreductase</keyword>
<evidence type="ECO:0000256" key="5">
    <source>
        <dbReference type="ARBA" id="ARBA00023014"/>
    </source>
</evidence>
<keyword evidence="4" id="KW-0408">Iron</keyword>
<feature type="domain" description="Rieske" evidence="6">
    <location>
        <begin position="27"/>
        <end position="134"/>
    </location>
</feature>
<dbReference type="InterPro" id="IPR050584">
    <property type="entry name" value="Cholesterol_7-desaturase"/>
</dbReference>
<dbReference type="SUPFAM" id="SSF55961">
    <property type="entry name" value="Bet v1-like"/>
    <property type="match status" value="1"/>
</dbReference>
<dbReference type="PANTHER" id="PTHR21266:SF59">
    <property type="entry name" value="BLR4922 PROTEIN"/>
    <property type="match status" value="1"/>
</dbReference>